<evidence type="ECO:0000313" key="2">
    <source>
        <dbReference type="EMBL" id="KAF2202620.1"/>
    </source>
</evidence>
<dbReference type="EMBL" id="ML993930">
    <property type="protein sequence ID" value="KAF2202620.1"/>
    <property type="molecule type" value="Genomic_DNA"/>
</dbReference>
<dbReference type="InterPro" id="IPR020843">
    <property type="entry name" value="ER"/>
</dbReference>
<accession>A0A9P4JP20</accession>
<dbReference type="CDD" id="cd08276">
    <property type="entry name" value="MDR7"/>
    <property type="match status" value="1"/>
</dbReference>
<dbReference type="SMART" id="SM00829">
    <property type="entry name" value="PKS_ER"/>
    <property type="match status" value="1"/>
</dbReference>
<dbReference type="InterPro" id="IPR011032">
    <property type="entry name" value="GroES-like_sf"/>
</dbReference>
<dbReference type="SUPFAM" id="SSF50129">
    <property type="entry name" value="GroES-like"/>
    <property type="match status" value="1"/>
</dbReference>
<dbReference type="Pfam" id="PF00107">
    <property type="entry name" value="ADH_zinc_N"/>
    <property type="match status" value="1"/>
</dbReference>
<reference evidence="2" key="1">
    <citation type="journal article" date="2020" name="Stud. Mycol.">
        <title>101 Dothideomycetes genomes: a test case for predicting lifestyles and emergence of pathogens.</title>
        <authorList>
            <person name="Haridas S."/>
            <person name="Albert R."/>
            <person name="Binder M."/>
            <person name="Bloem J."/>
            <person name="Labutti K."/>
            <person name="Salamov A."/>
            <person name="Andreopoulos B."/>
            <person name="Baker S."/>
            <person name="Barry K."/>
            <person name="Bills G."/>
            <person name="Bluhm B."/>
            <person name="Cannon C."/>
            <person name="Castanera R."/>
            <person name="Culley D."/>
            <person name="Daum C."/>
            <person name="Ezra D."/>
            <person name="Gonzalez J."/>
            <person name="Henrissat B."/>
            <person name="Kuo A."/>
            <person name="Liang C."/>
            <person name="Lipzen A."/>
            <person name="Lutzoni F."/>
            <person name="Magnuson J."/>
            <person name="Mondo S."/>
            <person name="Nolan M."/>
            <person name="Ohm R."/>
            <person name="Pangilinan J."/>
            <person name="Park H.-J."/>
            <person name="Ramirez L."/>
            <person name="Alfaro M."/>
            <person name="Sun H."/>
            <person name="Tritt A."/>
            <person name="Yoshinaga Y."/>
            <person name="Zwiers L.-H."/>
            <person name="Turgeon B."/>
            <person name="Goodwin S."/>
            <person name="Spatafora J."/>
            <person name="Crous P."/>
            <person name="Grigoriev I."/>
        </authorList>
    </citation>
    <scope>NUCLEOTIDE SEQUENCE</scope>
    <source>
        <strain evidence="2">ATCC 74209</strain>
    </source>
</reference>
<keyword evidence="3" id="KW-1185">Reference proteome</keyword>
<dbReference type="Gene3D" id="3.90.180.10">
    <property type="entry name" value="Medium-chain alcohol dehydrogenases, catalytic domain"/>
    <property type="match status" value="1"/>
</dbReference>
<dbReference type="InterPro" id="IPR052711">
    <property type="entry name" value="Zinc_ADH-like"/>
</dbReference>
<feature type="domain" description="Enoyl reductase (ER)" evidence="1">
    <location>
        <begin position="16"/>
        <end position="346"/>
    </location>
</feature>
<comment type="caution">
    <text evidence="2">The sequence shown here is derived from an EMBL/GenBank/DDBJ whole genome shotgun (WGS) entry which is preliminary data.</text>
</comment>
<dbReference type="PANTHER" id="PTHR45033">
    <property type="match status" value="1"/>
</dbReference>
<gene>
    <name evidence="2" type="ORF">GQ43DRAFT_391750</name>
</gene>
<dbReference type="GO" id="GO:0016491">
    <property type="term" value="F:oxidoreductase activity"/>
    <property type="evidence" value="ECO:0007669"/>
    <property type="project" value="InterPro"/>
</dbReference>
<dbReference type="AlphaFoldDB" id="A0A9P4JP20"/>
<dbReference type="Gene3D" id="3.40.50.720">
    <property type="entry name" value="NAD(P)-binding Rossmann-like Domain"/>
    <property type="match status" value="1"/>
</dbReference>
<evidence type="ECO:0000259" key="1">
    <source>
        <dbReference type="SMART" id="SM00829"/>
    </source>
</evidence>
<dbReference type="Proteomes" id="UP000799536">
    <property type="component" value="Unassembled WGS sequence"/>
</dbReference>
<dbReference type="InterPro" id="IPR013154">
    <property type="entry name" value="ADH-like_N"/>
</dbReference>
<evidence type="ECO:0000313" key="3">
    <source>
        <dbReference type="Proteomes" id="UP000799536"/>
    </source>
</evidence>
<name>A0A9P4JP20_9PLEO</name>
<dbReference type="InterPro" id="IPR013149">
    <property type="entry name" value="ADH-like_C"/>
</dbReference>
<dbReference type="Pfam" id="PF08240">
    <property type="entry name" value="ADH_N"/>
    <property type="match status" value="1"/>
</dbReference>
<dbReference type="InterPro" id="IPR036291">
    <property type="entry name" value="NAD(P)-bd_dom_sf"/>
</dbReference>
<organism evidence="2 3">
    <name type="scientific">Delitschia confertaspora ATCC 74209</name>
    <dbReference type="NCBI Taxonomy" id="1513339"/>
    <lineage>
        <taxon>Eukaryota</taxon>
        <taxon>Fungi</taxon>
        <taxon>Dikarya</taxon>
        <taxon>Ascomycota</taxon>
        <taxon>Pezizomycotina</taxon>
        <taxon>Dothideomycetes</taxon>
        <taxon>Pleosporomycetidae</taxon>
        <taxon>Pleosporales</taxon>
        <taxon>Delitschiaceae</taxon>
        <taxon>Delitschia</taxon>
    </lineage>
</organism>
<proteinExistence type="predicted"/>
<dbReference type="OrthoDB" id="3509362at2759"/>
<protein>
    <submittedName>
        <fullName evidence="2">NAD(P)-binding protein</fullName>
    </submittedName>
</protein>
<dbReference type="SUPFAM" id="SSF51735">
    <property type="entry name" value="NAD(P)-binding Rossmann-fold domains"/>
    <property type="match status" value="1"/>
</dbReference>
<dbReference type="PANTHER" id="PTHR45033:SF1">
    <property type="entry name" value="OXIDOREDUCTASE (EUROFUNG)"/>
    <property type="match status" value="1"/>
</dbReference>
<sequence>MAYPEAYSAFRRTTGKLPLTISPSHETLPKELGSHDVVIKIRAVSLNYRDVAMLIGTYPVPTEEKGIPCSDCAAEVVAKGAAVEGFAVGDHVAPITGIGKLEPYDDGISVGIGVNAAGVLREYAVFEDKHLVHLPAHLSWEEGSTLACAGVTAWNALDGLSHIPKGASALLQGTGGVSMFALLICLSAGIRPIITSSSDKKLEAIQKLSPEVRGINYKTVSDQAAEINRITNGRGVDFVINNTGPGSIPDDIGFLCQRGGTVSLVGFLDGFEANWEPKRLVELMAKGAKIKGIGVGSKADFEELNRYLEEKNIRLTPALDRVFSFEQSKEAFDYLYSGKHMGKIIIKLE</sequence>